<reference evidence="2" key="1">
    <citation type="submission" date="2016-07" db="EMBL/GenBank/DDBJ databases">
        <authorList>
            <person name="Informatics P."/>
        </authorList>
    </citation>
    <scope>NUCLEOTIDE SEQUENCE</scope>
    <source>
        <strain evidence="2">KSB1_10F</strain>
    </source>
</reference>
<sequence length="327" mass="38588">MIRFKFKKKTAIEFFVLLLLTIVGAFFISGRNQYLPDYQMYLTLYHYASDLVEFSFNTIAGFYRGFFPGDDGFIYFLFTYAILGFVLHMYFAYFYIKKEQGWIRYLFFLMPYFCYFFIFWDLIQIRYAAGISFLLFGIFASSVRWRFFLFAFAILFHNSMVLPEALFLLFTLIRKDYIKLIAVPGIAITALIGLQFTRYSVKYEQSSAEWDHLNLLGGNCLMLYLMVLSMLYFKKYLNNNYKKTVTALIYTVSVLTLLIVVLNGNYPAIANRLLALTLFLAFICVSFVKGKYNLIFFIALSIVFSLWNLNIIVLDPNSFFNTPWYHY</sequence>
<dbReference type="Pfam" id="PF14897">
    <property type="entry name" value="EpsG"/>
    <property type="match status" value="1"/>
</dbReference>
<feature type="transmembrane region" description="Helical" evidence="1">
    <location>
        <begin position="12"/>
        <end position="32"/>
    </location>
</feature>
<feature type="transmembrane region" description="Helical" evidence="1">
    <location>
        <begin position="245"/>
        <end position="263"/>
    </location>
</feature>
<keyword evidence="1" id="KW-0472">Membrane</keyword>
<feature type="transmembrane region" description="Helical" evidence="1">
    <location>
        <begin position="149"/>
        <end position="170"/>
    </location>
</feature>
<evidence type="ECO:0000256" key="1">
    <source>
        <dbReference type="SAM" id="Phobius"/>
    </source>
</evidence>
<keyword evidence="1" id="KW-1133">Transmembrane helix</keyword>
<reference evidence="2" key="2">
    <citation type="submission" date="2016-08" db="EMBL/GenBank/DDBJ databases">
        <title>Klebsiella loci capsule.</title>
        <authorList>
            <person name="Holt K.E."/>
            <person name="Thomson N.R."/>
        </authorList>
    </citation>
    <scope>NUCLEOTIDE SEQUENCE</scope>
    <source>
        <strain evidence="2">KSB1_10F</strain>
    </source>
</reference>
<dbReference type="InterPro" id="IPR049458">
    <property type="entry name" value="EpsG-like"/>
</dbReference>
<organism evidence="2">
    <name type="scientific">Klebsiella pneumoniae</name>
    <dbReference type="NCBI Taxonomy" id="573"/>
    <lineage>
        <taxon>Bacteria</taxon>
        <taxon>Pseudomonadati</taxon>
        <taxon>Pseudomonadota</taxon>
        <taxon>Gammaproteobacteria</taxon>
        <taxon>Enterobacterales</taxon>
        <taxon>Enterobacteriaceae</taxon>
        <taxon>Klebsiella/Raoultella group</taxon>
        <taxon>Klebsiella</taxon>
        <taxon>Klebsiella pneumoniae complex</taxon>
    </lineage>
</organism>
<feature type="transmembrane region" description="Helical" evidence="1">
    <location>
        <begin position="177"/>
        <end position="196"/>
    </location>
</feature>
<feature type="transmembrane region" description="Helical" evidence="1">
    <location>
        <begin position="102"/>
        <end position="120"/>
    </location>
</feature>
<feature type="transmembrane region" description="Helical" evidence="1">
    <location>
        <begin position="295"/>
        <end position="314"/>
    </location>
</feature>
<dbReference type="AlphaFoldDB" id="A0A1C3SZA9"/>
<dbReference type="EMBL" id="LT603713">
    <property type="protein sequence ID" value="SCA95928.1"/>
    <property type="molecule type" value="Genomic_DNA"/>
</dbReference>
<feature type="transmembrane region" description="Helical" evidence="1">
    <location>
        <begin position="216"/>
        <end position="233"/>
    </location>
</feature>
<protein>
    <submittedName>
        <fullName evidence="2">O-antigen and lipid-linked capsular repeat unit polymerase</fullName>
    </submittedName>
</protein>
<gene>
    <name evidence="2" type="primary">wzy</name>
    <name evidence="2" type="synonym">KL137_00015</name>
</gene>
<feature type="transmembrane region" description="Helical" evidence="1">
    <location>
        <begin position="75"/>
        <end position="96"/>
    </location>
</feature>
<keyword evidence="1" id="KW-0812">Transmembrane</keyword>
<name>A0A1C3SZA9_KLEPN</name>
<proteinExistence type="predicted"/>
<evidence type="ECO:0000313" key="2">
    <source>
        <dbReference type="EMBL" id="SCA95928.1"/>
    </source>
</evidence>
<feature type="transmembrane region" description="Helical" evidence="1">
    <location>
        <begin position="269"/>
        <end position="288"/>
    </location>
</feature>
<accession>A0A1C3SZA9</accession>